<dbReference type="GO" id="GO:0003677">
    <property type="term" value="F:DNA binding"/>
    <property type="evidence" value="ECO:0007669"/>
    <property type="project" value="InterPro"/>
</dbReference>
<reference evidence="3 4" key="1">
    <citation type="journal article" date="2014" name="J. Biotechnol.">
        <title>Complete genome sequence of the actinobacterium Amycolatopsis japonica MG417-CF17(T) (=DSM 44213T) producing (S,S)-N,N'-ethylenediaminedisuccinic acid.</title>
        <authorList>
            <person name="Stegmann E."/>
            <person name="Albersmeier A."/>
            <person name="Spohn M."/>
            <person name="Gert H."/>
            <person name="Weber T."/>
            <person name="Wohlleben W."/>
            <person name="Kalinowski J."/>
            <person name="Ruckert C."/>
        </authorList>
    </citation>
    <scope>NUCLEOTIDE SEQUENCE [LARGE SCALE GENOMIC DNA]</scope>
    <source>
        <strain evidence="4">MG417-CF17 (DSM 44213)</strain>
        <plasmid evidence="3">pAmyja1</plasmid>
    </source>
</reference>
<feature type="domain" description="Nuclease associated modular" evidence="2">
    <location>
        <begin position="33"/>
        <end position="49"/>
    </location>
</feature>
<organism evidence="3 4">
    <name type="scientific">Amycolatopsis japonica</name>
    <dbReference type="NCBI Taxonomy" id="208439"/>
    <lineage>
        <taxon>Bacteria</taxon>
        <taxon>Bacillati</taxon>
        <taxon>Actinomycetota</taxon>
        <taxon>Actinomycetes</taxon>
        <taxon>Pseudonocardiales</taxon>
        <taxon>Pseudonocardiaceae</taxon>
        <taxon>Amycolatopsis</taxon>
        <taxon>Amycolatopsis japonica group</taxon>
    </lineage>
</organism>
<feature type="region of interest" description="Disordered" evidence="1">
    <location>
        <begin position="1"/>
        <end position="118"/>
    </location>
</feature>
<dbReference type="EMBL" id="CP008954">
    <property type="protein sequence ID" value="AIG81256.1"/>
    <property type="molecule type" value="Genomic_DNA"/>
</dbReference>
<keyword evidence="4" id="KW-1185">Reference proteome</keyword>
<dbReference type="Pfam" id="PF07460">
    <property type="entry name" value="NUMOD3"/>
    <property type="match status" value="1"/>
</dbReference>
<feature type="compositionally biased region" description="Basic residues" evidence="1">
    <location>
        <begin position="54"/>
        <end position="65"/>
    </location>
</feature>
<evidence type="ECO:0000256" key="1">
    <source>
        <dbReference type="SAM" id="MobiDB-lite"/>
    </source>
</evidence>
<dbReference type="HOGENOM" id="CLU_1544436_0_0_11"/>
<dbReference type="RefSeq" id="WP_040133640.1">
    <property type="nucleotide sequence ID" value="NZ_CP008954.1"/>
</dbReference>
<dbReference type="AlphaFoldDB" id="A0A075VAA1"/>
<name>A0A075VAA1_9PSEU</name>
<keyword evidence="3" id="KW-0614">Plasmid</keyword>
<dbReference type="KEGG" id="aja:AJAP_42425"/>
<dbReference type="InterPro" id="IPR003611">
    <property type="entry name" value="NUMOD3"/>
</dbReference>
<proteinExistence type="predicted"/>
<sequence length="173" mass="20345">MTRTYHLTPAGRAKLAEAARQRNRARKGKSHKGHPLSAETKAKISAALKAYWEKKRRTAGTKPKRPRDPNARARSRNARGRHDGTATRRRRPARHGAVSHAGKRHGTRRVKRGSHHAQQYRLISARSYRKRTRVVIKHRMRRTRIVVRRRVPHHRVWKPPKKTRHKKRRGRKT</sequence>
<evidence type="ECO:0000259" key="2">
    <source>
        <dbReference type="Pfam" id="PF07460"/>
    </source>
</evidence>
<dbReference type="Proteomes" id="UP000028492">
    <property type="component" value="Plasmid pAmyja1"/>
</dbReference>
<evidence type="ECO:0000313" key="4">
    <source>
        <dbReference type="Proteomes" id="UP000028492"/>
    </source>
</evidence>
<gene>
    <name evidence="3" type="ORF">AJAP_42425</name>
</gene>
<feature type="compositionally biased region" description="Basic residues" evidence="1">
    <location>
        <begin position="21"/>
        <end position="34"/>
    </location>
</feature>
<geneLocation type="plasmid" evidence="3 4">
    <name>pAmyja1</name>
</geneLocation>
<feature type="compositionally biased region" description="Basic residues" evidence="1">
    <location>
        <begin position="101"/>
        <end position="115"/>
    </location>
</feature>
<accession>A0A075VAA1</accession>
<evidence type="ECO:0000313" key="3">
    <source>
        <dbReference type="EMBL" id="AIG81256.1"/>
    </source>
</evidence>
<protein>
    <recommendedName>
        <fullName evidence="2">Nuclease associated modular domain-containing protein</fullName>
    </recommendedName>
</protein>